<accession>A0A655AC84</accession>
<dbReference type="EMBL" id="CNFU01001118">
    <property type="protein sequence ID" value="CKT05076.1"/>
    <property type="molecule type" value="Genomic_DNA"/>
</dbReference>
<evidence type="ECO:0000313" key="8">
    <source>
        <dbReference type="Proteomes" id="UP000049023"/>
    </source>
</evidence>
<sequence length="110" mass="12109">MIDNVWRALCLQAFSFGAPTFDSQPSVGRRGNQFVAGQVEHVVNDVYHIRRDSSRSQLPQCHPELMGESDGGVVRQLPGTARAGSQSLDQRRWVSWPGGPRGDFGGCLQQ</sequence>
<dbReference type="Proteomes" id="UP000048948">
    <property type="component" value="Unassembled WGS sequence"/>
</dbReference>
<organism evidence="3 7">
    <name type="scientific">Mycobacterium tuberculosis</name>
    <dbReference type="NCBI Taxonomy" id="1773"/>
    <lineage>
        <taxon>Bacteria</taxon>
        <taxon>Bacillati</taxon>
        <taxon>Actinomycetota</taxon>
        <taxon>Actinomycetes</taxon>
        <taxon>Mycobacteriales</taxon>
        <taxon>Mycobacteriaceae</taxon>
        <taxon>Mycobacterium</taxon>
        <taxon>Mycobacterium tuberculosis complex</taxon>
    </lineage>
</organism>
<dbReference type="Proteomes" id="UP000049023">
    <property type="component" value="Unassembled WGS sequence"/>
</dbReference>
<evidence type="ECO:0000313" key="9">
    <source>
        <dbReference type="Proteomes" id="UP000050164"/>
    </source>
</evidence>
<feature type="region of interest" description="Disordered" evidence="1">
    <location>
        <begin position="54"/>
        <end position="110"/>
    </location>
</feature>
<dbReference type="EMBL" id="CGCX01000570">
    <property type="protein sequence ID" value="CFR79119.1"/>
    <property type="molecule type" value="Genomic_DNA"/>
</dbReference>
<evidence type="ECO:0000313" key="7">
    <source>
        <dbReference type="Proteomes" id="UP000048948"/>
    </source>
</evidence>
<dbReference type="AlphaFoldDB" id="A0A655AC84"/>
<evidence type="ECO:0000313" key="2">
    <source>
        <dbReference type="EMBL" id="CFR79119.1"/>
    </source>
</evidence>
<protein>
    <submittedName>
        <fullName evidence="3">Uncharacterized protein</fullName>
    </submittedName>
</protein>
<dbReference type="Proteomes" id="UP000046680">
    <property type="component" value="Unassembled WGS sequence"/>
</dbReference>
<name>A0A655AC84_MYCTX</name>
<feature type="compositionally biased region" description="Gly residues" evidence="1">
    <location>
        <begin position="99"/>
        <end position="110"/>
    </location>
</feature>
<evidence type="ECO:0000256" key="1">
    <source>
        <dbReference type="SAM" id="MobiDB-lite"/>
    </source>
</evidence>
<proteinExistence type="predicted"/>
<dbReference type="Proteomes" id="UP000050164">
    <property type="component" value="Unassembled WGS sequence"/>
</dbReference>
<evidence type="ECO:0000313" key="6">
    <source>
        <dbReference type="Proteomes" id="UP000046680"/>
    </source>
</evidence>
<dbReference type="EMBL" id="CNFT01002241">
    <property type="protein sequence ID" value="CKU09137.1"/>
    <property type="molecule type" value="Genomic_DNA"/>
</dbReference>
<gene>
    <name evidence="2" type="ORF">ERS007657_01719</name>
    <name evidence="3" type="ORF">ERS027646_02012</name>
    <name evidence="5" type="ORF">ERS027659_05047</name>
    <name evidence="4" type="ORF">ERS027661_03871</name>
</gene>
<evidence type="ECO:0000313" key="4">
    <source>
        <dbReference type="EMBL" id="CKT05076.1"/>
    </source>
</evidence>
<dbReference type="EMBL" id="CNGE01000338">
    <property type="protein sequence ID" value="CKS52229.1"/>
    <property type="molecule type" value="Genomic_DNA"/>
</dbReference>
<reference evidence="6 7" key="1">
    <citation type="submission" date="2015-03" db="EMBL/GenBank/DDBJ databases">
        <authorList>
            <consortium name="Pathogen Informatics"/>
        </authorList>
    </citation>
    <scope>NUCLEOTIDE SEQUENCE [LARGE SCALE GENOMIC DNA]</scope>
    <source>
        <strain evidence="3 7">Bir 172</strain>
        <strain evidence="5 9">Bir 185</strain>
        <strain evidence="4 8">Bir 187</strain>
        <strain evidence="2 6">C09601061</strain>
    </source>
</reference>
<evidence type="ECO:0000313" key="5">
    <source>
        <dbReference type="EMBL" id="CKU09137.1"/>
    </source>
</evidence>
<evidence type="ECO:0000313" key="3">
    <source>
        <dbReference type="EMBL" id="CKS52229.1"/>
    </source>
</evidence>